<dbReference type="GO" id="GO:0005737">
    <property type="term" value="C:cytoplasm"/>
    <property type="evidence" value="ECO:0007669"/>
    <property type="project" value="TreeGrafter"/>
</dbReference>
<dbReference type="SUPFAM" id="SSF51316">
    <property type="entry name" value="Mss4-like"/>
    <property type="match status" value="1"/>
</dbReference>
<gene>
    <name evidence="9" type="ORF">UABAM_05914</name>
</gene>
<name>A0A5S9IUA6_UABAM</name>
<evidence type="ECO:0000313" key="10">
    <source>
        <dbReference type="Proteomes" id="UP000326354"/>
    </source>
</evidence>
<dbReference type="Proteomes" id="UP000326354">
    <property type="component" value="Chromosome"/>
</dbReference>
<evidence type="ECO:0000259" key="8">
    <source>
        <dbReference type="PROSITE" id="PS51790"/>
    </source>
</evidence>
<comment type="cofactor">
    <cofactor evidence="1">
        <name>Zn(2+)</name>
        <dbReference type="ChEBI" id="CHEBI:29105"/>
    </cofactor>
</comment>
<dbReference type="PROSITE" id="PS51790">
    <property type="entry name" value="MSRB"/>
    <property type="match status" value="1"/>
</dbReference>
<evidence type="ECO:0000256" key="1">
    <source>
        <dbReference type="ARBA" id="ARBA00001947"/>
    </source>
</evidence>
<keyword evidence="10" id="KW-1185">Reference proteome</keyword>
<feature type="domain" description="MsrB" evidence="8">
    <location>
        <begin position="3"/>
        <end position="126"/>
    </location>
</feature>
<dbReference type="NCBIfam" id="TIGR00357">
    <property type="entry name" value="peptide-methionine (R)-S-oxide reductase MsrB"/>
    <property type="match status" value="1"/>
</dbReference>
<comment type="similarity">
    <text evidence="2">Belongs to the MsrB Met sulfoxide reductase family.</text>
</comment>
<protein>
    <recommendedName>
        <fullName evidence="3">peptide-methionine (R)-S-oxide reductase</fullName>
        <ecNumber evidence="3">1.8.4.12</ecNumber>
    </recommendedName>
</protein>
<evidence type="ECO:0000256" key="6">
    <source>
        <dbReference type="ARBA" id="ARBA00023002"/>
    </source>
</evidence>
<dbReference type="OrthoDB" id="4174719at2"/>
<evidence type="ECO:0000256" key="5">
    <source>
        <dbReference type="ARBA" id="ARBA00022833"/>
    </source>
</evidence>
<dbReference type="PANTHER" id="PTHR10173:SF52">
    <property type="entry name" value="METHIONINE-R-SULFOXIDE REDUCTASE B1"/>
    <property type="match status" value="1"/>
</dbReference>
<reference evidence="9 10" key="1">
    <citation type="submission" date="2019-08" db="EMBL/GenBank/DDBJ databases">
        <title>Complete genome sequence of Candidatus Uab amorphum.</title>
        <authorList>
            <person name="Shiratori T."/>
            <person name="Suzuki S."/>
            <person name="Kakizawa Y."/>
            <person name="Ishida K."/>
        </authorList>
    </citation>
    <scope>NUCLEOTIDE SEQUENCE [LARGE SCALE GENOMIC DNA]</scope>
    <source>
        <strain evidence="9 10">SRT547</strain>
    </source>
</reference>
<dbReference type="Gene3D" id="2.170.150.20">
    <property type="entry name" value="Peptide methionine sulfoxide reductase"/>
    <property type="match status" value="1"/>
</dbReference>
<dbReference type="EMBL" id="AP019860">
    <property type="protein sequence ID" value="BBM87502.1"/>
    <property type="molecule type" value="Genomic_DNA"/>
</dbReference>
<dbReference type="GO" id="GO:0030091">
    <property type="term" value="P:protein repair"/>
    <property type="evidence" value="ECO:0007669"/>
    <property type="project" value="InterPro"/>
</dbReference>
<dbReference type="RefSeq" id="WP_151971519.1">
    <property type="nucleotide sequence ID" value="NZ_AP019860.1"/>
</dbReference>
<dbReference type="AlphaFoldDB" id="A0A5S9IUA6"/>
<dbReference type="GO" id="GO:0033743">
    <property type="term" value="F:peptide-methionine (R)-S-oxide reductase activity"/>
    <property type="evidence" value="ECO:0007669"/>
    <property type="project" value="UniProtKB-EC"/>
</dbReference>
<dbReference type="GO" id="GO:0046872">
    <property type="term" value="F:metal ion binding"/>
    <property type="evidence" value="ECO:0007669"/>
    <property type="project" value="UniProtKB-KW"/>
</dbReference>
<dbReference type="FunFam" id="2.170.150.20:FF:000001">
    <property type="entry name" value="Peptide methionine sulfoxide reductase MsrB"/>
    <property type="match status" value="1"/>
</dbReference>
<proteinExistence type="inferred from homology"/>
<accession>A0A5S9IUA6</accession>
<keyword evidence="4" id="KW-0479">Metal-binding</keyword>
<dbReference type="GO" id="GO:0006979">
    <property type="term" value="P:response to oxidative stress"/>
    <property type="evidence" value="ECO:0007669"/>
    <property type="project" value="InterPro"/>
</dbReference>
<organism evidence="9 10">
    <name type="scientific">Uabimicrobium amorphum</name>
    <dbReference type="NCBI Taxonomy" id="2596890"/>
    <lineage>
        <taxon>Bacteria</taxon>
        <taxon>Pseudomonadati</taxon>
        <taxon>Planctomycetota</taxon>
        <taxon>Candidatus Uabimicrobiia</taxon>
        <taxon>Candidatus Uabimicrobiales</taxon>
        <taxon>Candidatus Uabimicrobiaceae</taxon>
        <taxon>Candidatus Uabimicrobium</taxon>
    </lineage>
</organism>
<evidence type="ECO:0000256" key="7">
    <source>
        <dbReference type="ARBA" id="ARBA00048488"/>
    </source>
</evidence>
<dbReference type="Pfam" id="PF01641">
    <property type="entry name" value="SelR"/>
    <property type="match status" value="1"/>
</dbReference>
<keyword evidence="6" id="KW-0560">Oxidoreductase</keyword>
<keyword evidence="5" id="KW-0862">Zinc</keyword>
<sequence>MDDEKWREKLTPEQYHILREKGTERPFANKYYNHKEKGVYKCAACDIDLFDSETKYDSGSGWPSFWQCISKDNVAVKKDYSIAYMPRVEVLCNQCQSHLGHVFEDGPEPTGLRYCINSAALNFEGE</sequence>
<evidence type="ECO:0000256" key="3">
    <source>
        <dbReference type="ARBA" id="ARBA00012499"/>
    </source>
</evidence>
<comment type="catalytic activity">
    <reaction evidence="7">
        <text>L-methionyl-[protein] + [thioredoxin]-disulfide + H2O = L-methionyl-(R)-S-oxide-[protein] + [thioredoxin]-dithiol</text>
        <dbReference type="Rhea" id="RHEA:24164"/>
        <dbReference type="Rhea" id="RHEA-COMP:10698"/>
        <dbReference type="Rhea" id="RHEA-COMP:10700"/>
        <dbReference type="Rhea" id="RHEA-COMP:12313"/>
        <dbReference type="Rhea" id="RHEA-COMP:12314"/>
        <dbReference type="ChEBI" id="CHEBI:15377"/>
        <dbReference type="ChEBI" id="CHEBI:16044"/>
        <dbReference type="ChEBI" id="CHEBI:29950"/>
        <dbReference type="ChEBI" id="CHEBI:45764"/>
        <dbReference type="ChEBI" id="CHEBI:50058"/>
        <dbReference type="EC" id="1.8.4.12"/>
    </reaction>
</comment>
<dbReference type="InterPro" id="IPR002579">
    <property type="entry name" value="Met_Sox_Rdtase_MsrB_dom"/>
</dbReference>
<dbReference type="PANTHER" id="PTHR10173">
    <property type="entry name" value="METHIONINE SULFOXIDE REDUCTASE"/>
    <property type="match status" value="1"/>
</dbReference>
<evidence type="ECO:0000256" key="2">
    <source>
        <dbReference type="ARBA" id="ARBA00007174"/>
    </source>
</evidence>
<dbReference type="EC" id="1.8.4.12" evidence="3"/>
<evidence type="ECO:0000313" key="9">
    <source>
        <dbReference type="EMBL" id="BBM87502.1"/>
    </source>
</evidence>
<evidence type="ECO:0000256" key="4">
    <source>
        <dbReference type="ARBA" id="ARBA00022723"/>
    </source>
</evidence>
<dbReference type="KEGG" id="uam:UABAM_05914"/>
<dbReference type="InterPro" id="IPR011057">
    <property type="entry name" value="Mss4-like_sf"/>
</dbReference>
<dbReference type="InterPro" id="IPR028427">
    <property type="entry name" value="Met_Sox_Rdtase_MsrB"/>
</dbReference>